<dbReference type="InterPro" id="IPR050749">
    <property type="entry name" value="Glycosyl_Hydrolase_47"/>
</dbReference>
<proteinExistence type="inferred from homology"/>
<gene>
    <name evidence="9" type="ORF">DdX_15006</name>
</gene>
<name>A0AAD4MRR5_9BILA</name>
<evidence type="ECO:0000256" key="6">
    <source>
        <dbReference type="PIRSR" id="PIRSR601382-2"/>
    </source>
</evidence>
<evidence type="ECO:0000256" key="4">
    <source>
        <dbReference type="ARBA" id="ARBA00022801"/>
    </source>
</evidence>
<organism evidence="9 10">
    <name type="scientific">Ditylenchus destructor</name>
    <dbReference type="NCBI Taxonomy" id="166010"/>
    <lineage>
        <taxon>Eukaryota</taxon>
        <taxon>Metazoa</taxon>
        <taxon>Ecdysozoa</taxon>
        <taxon>Nematoda</taxon>
        <taxon>Chromadorea</taxon>
        <taxon>Rhabditida</taxon>
        <taxon>Tylenchina</taxon>
        <taxon>Tylenchomorpha</taxon>
        <taxon>Sphaerularioidea</taxon>
        <taxon>Anguinidae</taxon>
        <taxon>Anguininae</taxon>
        <taxon>Ditylenchus</taxon>
    </lineage>
</organism>
<dbReference type="InterPro" id="IPR012341">
    <property type="entry name" value="6hp_glycosidase-like_sf"/>
</dbReference>
<dbReference type="Gene3D" id="1.50.10.10">
    <property type="match status" value="1"/>
</dbReference>
<evidence type="ECO:0000256" key="8">
    <source>
        <dbReference type="RuleBase" id="RU361193"/>
    </source>
</evidence>
<dbReference type="GO" id="GO:0000139">
    <property type="term" value="C:Golgi membrane"/>
    <property type="evidence" value="ECO:0007669"/>
    <property type="project" value="TreeGrafter"/>
</dbReference>
<keyword evidence="8" id="KW-0326">Glycosidase</keyword>
<keyword evidence="10" id="KW-1185">Reference proteome</keyword>
<dbReference type="EC" id="3.2.1.-" evidence="8"/>
<comment type="caution">
    <text evidence="9">The sequence shown here is derived from an EMBL/GenBank/DDBJ whole genome shotgun (WGS) entry which is preliminary data.</text>
</comment>
<evidence type="ECO:0000313" key="10">
    <source>
        <dbReference type="Proteomes" id="UP001201812"/>
    </source>
</evidence>
<dbReference type="GO" id="GO:0004571">
    <property type="term" value="F:mannosyl-oligosaccharide 1,2-alpha-mannosidase activity"/>
    <property type="evidence" value="ECO:0007669"/>
    <property type="project" value="InterPro"/>
</dbReference>
<dbReference type="PANTHER" id="PTHR11742:SF96">
    <property type="entry name" value="MANNOSYL-OLIGOSACCHARIDE 1,2-ALPHA-MANNOSIDASE C52E4.5"/>
    <property type="match status" value="1"/>
</dbReference>
<keyword evidence="5 7" id="KW-1015">Disulfide bond</keyword>
<evidence type="ECO:0000256" key="2">
    <source>
        <dbReference type="ARBA" id="ARBA00004922"/>
    </source>
</evidence>
<sequence>MAPMSTAPSYIHLCELGSLHLEFEYLSKVTGEPIYAEKVKKVRDLLYAMETDGMYYNYISPQTGRFFGDDMSIGAMGDSFYELLLKSWLVSGRTDKQAYKMYKEASYVVQKHLLAKSSTTGLTYLAELESQVQVPKMYHLACFTPGMFALEAQEESDPTKRAAILDVAEKIAHTCHEHYIGTKTGLGPEVLLFDSGNYYNAEAGYILRPEAIEGWFYLWRITRNQKYKEWVWEAITAIEKYCRTPTGYVGLNNVNDPTQGQNDVQQTFFIAETLKYAYLTFDDDALPLDKYVFNTEAHPFPIRKSSVSRHPSNSIFDKQNASYEMA</sequence>
<dbReference type="EMBL" id="JAKKPZ010000085">
    <property type="protein sequence ID" value="KAI1703271.1"/>
    <property type="molecule type" value="Genomic_DNA"/>
</dbReference>
<feature type="disulfide bond" evidence="7">
    <location>
        <begin position="142"/>
        <end position="175"/>
    </location>
</feature>
<protein>
    <recommendedName>
        <fullName evidence="8">alpha-1,2-Mannosidase</fullName>
        <ecNumber evidence="8">3.2.1.-</ecNumber>
    </recommendedName>
</protein>
<evidence type="ECO:0000256" key="3">
    <source>
        <dbReference type="ARBA" id="ARBA00007658"/>
    </source>
</evidence>
<evidence type="ECO:0000313" key="9">
    <source>
        <dbReference type="EMBL" id="KAI1703271.1"/>
    </source>
</evidence>
<keyword evidence="6" id="KW-0479">Metal-binding</keyword>
<reference evidence="9" key="1">
    <citation type="submission" date="2022-01" db="EMBL/GenBank/DDBJ databases">
        <title>Genome Sequence Resource for Two Populations of Ditylenchus destructor, the Migratory Endoparasitic Phytonematode.</title>
        <authorList>
            <person name="Zhang H."/>
            <person name="Lin R."/>
            <person name="Xie B."/>
        </authorList>
    </citation>
    <scope>NUCLEOTIDE SEQUENCE</scope>
    <source>
        <strain evidence="9">BazhouSP</strain>
    </source>
</reference>
<dbReference type="Proteomes" id="UP001201812">
    <property type="component" value="Unassembled WGS sequence"/>
</dbReference>
<accession>A0AAD4MRR5</accession>
<evidence type="ECO:0000256" key="7">
    <source>
        <dbReference type="PIRSR" id="PIRSR601382-3"/>
    </source>
</evidence>
<comment type="pathway">
    <text evidence="2">Protein modification; protein glycosylation.</text>
</comment>
<keyword evidence="4 8" id="KW-0378">Hydrolase</keyword>
<dbReference type="PRINTS" id="PR00747">
    <property type="entry name" value="GLYHDRLASE47"/>
</dbReference>
<dbReference type="GO" id="GO:0005509">
    <property type="term" value="F:calcium ion binding"/>
    <property type="evidence" value="ECO:0007669"/>
    <property type="project" value="InterPro"/>
</dbReference>
<dbReference type="InterPro" id="IPR036026">
    <property type="entry name" value="Seven-hairpin_glycosidases"/>
</dbReference>
<keyword evidence="6" id="KW-0106">Calcium</keyword>
<dbReference type="InterPro" id="IPR001382">
    <property type="entry name" value="Glyco_hydro_47"/>
</dbReference>
<evidence type="ECO:0000256" key="5">
    <source>
        <dbReference type="ARBA" id="ARBA00023157"/>
    </source>
</evidence>
<dbReference type="Pfam" id="PF01532">
    <property type="entry name" value="Glyco_hydro_47"/>
    <property type="match status" value="1"/>
</dbReference>
<dbReference type="GO" id="GO:0005783">
    <property type="term" value="C:endoplasmic reticulum"/>
    <property type="evidence" value="ECO:0007669"/>
    <property type="project" value="TreeGrafter"/>
</dbReference>
<dbReference type="SUPFAM" id="SSF48225">
    <property type="entry name" value="Seven-hairpin glycosidases"/>
    <property type="match status" value="1"/>
</dbReference>
<comment type="cofactor">
    <cofactor evidence="1 6">
        <name>Ca(2+)</name>
        <dbReference type="ChEBI" id="CHEBI:29108"/>
    </cofactor>
</comment>
<dbReference type="PANTHER" id="PTHR11742">
    <property type="entry name" value="MANNOSYL-OLIGOSACCHARIDE ALPHA-1,2-MANNOSIDASE-RELATED"/>
    <property type="match status" value="1"/>
</dbReference>
<evidence type="ECO:0000256" key="1">
    <source>
        <dbReference type="ARBA" id="ARBA00001913"/>
    </source>
</evidence>
<feature type="binding site" evidence="6">
    <location>
        <position position="295"/>
    </location>
    <ligand>
        <name>Ca(2+)</name>
        <dbReference type="ChEBI" id="CHEBI:29108"/>
    </ligand>
</feature>
<dbReference type="GO" id="GO:0005975">
    <property type="term" value="P:carbohydrate metabolic process"/>
    <property type="evidence" value="ECO:0007669"/>
    <property type="project" value="InterPro"/>
</dbReference>
<dbReference type="AlphaFoldDB" id="A0AAD4MRR5"/>
<comment type="similarity">
    <text evidence="3 8">Belongs to the glycosyl hydrolase 47 family.</text>
</comment>